<dbReference type="PANTHER" id="PTHR43584">
    <property type="entry name" value="NUCLEOTIDYL TRANSFERASE"/>
    <property type="match status" value="1"/>
</dbReference>
<dbReference type="InterPro" id="IPR029044">
    <property type="entry name" value="Nucleotide-diphossugar_trans"/>
</dbReference>
<dbReference type="Gene3D" id="3.90.550.10">
    <property type="entry name" value="Spore Coat Polysaccharide Biosynthesis Protein SpsA, Chain A"/>
    <property type="match status" value="1"/>
</dbReference>
<evidence type="ECO:0000259" key="3">
    <source>
        <dbReference type="Pfam" id="PF12804"/>
    </source>
</evidence>
<dbReference type="InterPro" id="IPR050065">
    <property type="entry name" value="GlmU-like"/>
</dbReference>
<dbReference type="EMBL" id="UINC01126907">
    <property type="protein sequence ID" value="SVD05686.1"/>
    <property type="molecule type" value="Genomic_DNA"/>
</dbReference>
<sequence>MKLVIIAAGQGLRLRSVSHDKNKTLMTIHGKRLIDILLNNAVKCGFQDVVIITGYRNQVLMQALDNHTHNLKLTFIHNPDWQQPNGISVLAAKPAIPKEEEYMISMSDHFYSAKLMEKIKNSSLGNNIANVGLDFRIERIFDLEDGMKVKTLQTKEGLKVKKMDKKLLNYDAIDCGVFKCRYNFFQSLVIAKDK</sequence>
<dbReference type="AlphaFoldDB" id="A0A382S705"/>
<accession>A0A382S705</accession>
<feature type="non-terminal residue" evidence="4">
    <location>
        <position position="194"/>
    </location>
</feature>
<evidence type="ECO:0000256" key="2">
    <source>
        <dbReference type="ARBA" id="ARBA00022695"/>
    </source>
</evidence>
<evidence type="ECO:0000313" key="4">
    <source>
        <dbReference type="EMBL" id="SVD05686.1"/>
    </source>
</evidence>
<name>A0A382S705_9ZZZZ</name>
<dbReference type="SUPFAM" id="SSF53448">
    <property type="entry name" value="Nucleotide-diphospho-sugar transferases"/>
    <property type="match status" value="1"/>
</dbReference>
<feature type="domain" description="MobA-like NTP transferase" evidence="3">
    <location>
        <begin position="4"/>
        <end position="120"/>
    </location>
</feature>
<gene>
    <name evidence="4" type="ORF">METZ01_LOCUS358540</name>
</gene>
<protein>
    <recommendedName>
        <fullName evidence="3">MobA-like NTP transferase domain-containing protein</fullName>
    </recommendedName>
</protein>
<evidence type="ECO:0000256" key="1">
    <source>
        <dbReference type="ARBA" id="ARBA00022679"/>
    </source>
</evidence>
<proteinExistence type="predicted"/>
<dbReference type="Pfam" id="PF12804">
    <property type="entry name" value="NTP_transf_3"/>
    <property type="match status" value="1"/>
</dbReference>
<organism evidence="4">
    <name type="scientific">marine metagenome</name>
    <dbReference type="NCBI Taxonomy" id="408172"/>
    <lineage>
        <taxon>unclassified sequences</taxon>
        <taxon>metagenomes</taxon>
        <taxon>ecological metagenomes</taxon>
    </lineage>
</organism>
<keyword evidence="1" id="KW-0808">Transferase</keyword>
<reference evidence="4" key="1">
    <citation type="submission" date="2018-05" db="EMBL/GenBank/DDBJ databases">
        <authorList>
            <person name="Lanie J.A."/>
            <person name="Ng W.-L."/>
            <person name="Kazmierczak K.M."/>
            <person name="Andrzejewski T.M."/>
            <person name="Davidsen T.M."/>
            <person name="Wayne K.J."/>
            <person name="Tettelin H."/>
            <person name="Glass J.I."/>
            <person name="Rusch D."/>
            <person name="Podicherti R."/>
            <person name="Tsui H.-C.T."/>
            <person name="Winkler M.E."/>
        </authorList>
    </citation>
    <scope>NUCLEOTIDE SEQUENCE</scope>
</reference>
<dbReference type="PANTHER" id="PTHR43584:SF8">
    <property type="entry name" value="N-ACETYLMURAMATE ALPHA-1-PHOSPHATE URIDYLYLTRANSFERASE"/>
    <property type="match status" value="1"/>
</dbReference>
<keyword evidence="2" id="KW-0548">Nucleotidyltransferase</keyword>
<dbReference type="GO" id="GO:0016779">
    <property type="term" value="F:nucleotidyltransferase activity"/>
    <property type="evidence" value="ECO:0007669"/>
    <property type="project" value="UniProtKB-KW"/>
</dbReference>
<dbReference type="InterPro" id="IPR025877">
    <property type="entry name" value="MobA-like_NTP_Trfase"/>
</dbReference>